<dbReference type="SMART" id="SM01052">
    <property type="entry name" value="CAP_GLY"/>
    <property type="match status" value="1"/>
</dbReference>
<dbReference type="Gene3D" id="2.30.30.190">
    <property type="entry name" value="CAP Gly-rich-like domain"/>
    <property type="match status" value="1"/>
</dbReference>
<dbReference type="FunCoup" id="A0A286UWA7">
    <property type="interactions" value="571"/>
</dbReference>
<dbReference type="STRING" id="2282107.A0A286UWA7"/>
<dbReference type="OrthoDB" id="5273213at2759"/>
<dbReference type="PROSITE" id="PS50245">
    <property type="entry name" value="CAP_GLY_2"/>
    <property type="match status" value="1"/>
</dbReference>
<evidence type="ECO:0000313" key="5">
    <source>
        <dbReference type="Proteomes" id="UP000217199"/>
    </source>
</evidence>
<sequence>MSDTISRSPFVGQRIKVHGHKGTIKFIGQVDGVQGLWLGIEWDDSTRGKHSGEKNGKHYFTCNVPGSGSFIRPSPSIIYGQSFLSALVSKYVEIPQDMGETGKETVILGSSNGVIEVEAVGLNKVRGKLARLESLREISLDSEDVALADPPGKISFTCPNIRNLDLSNSLLPSWDMVALIAVELPALSALSLNSNRFSTLYDTAHIHSAFMALEELRINRTMISWADMLKITSVLPRLRYLEHGYNALKKLNNYDTASSTYTTPGDTSSKLEILNLDCNELEDWSDIMVAVSPFSLLNRLIITANCIKEISSEIPQLIDERRSHIKHLGLQDNFISSWKDIDALNCWLPNLITLNVSGNPVVINSPDFRQQAIVRLPLLESLNGSTISIKERNDSEIYYISHLAQADELNSDKDRAKVFPRWRELCLKHGFSGDEKITKTTSSTLGNRLISLKVYYLSPENKKSADFLQSSSVSAKVLIAQLPPHQSCEIPFDRKPSNHVVFDAWLVMSDDKITKLDMEQEKHDLSWWGLQSGSEIVVTSGALHSPDAHK</sequence>
<dbReference type="AlphaFoldDB" id="A0A286UWA7"/>
<dbReference type="InParanoid" id="A0A286UWA7"/>
<dbReference type="SUPFAM" id="SSF74924">
    <property type="entry name" value="Cap-Gly domain"/>
    <property type="match status" value="1"/>
</dbReference>
<evidence type="ECO:0000259" key="3">
    <source>
        <dbReference type="PROSITE" id="PS50245"/>
    </source>
</evidence>
<dbReference type="InterPro" id="IPR000938">
    <property type="entry name" value="CAP-Gly_domain"/>
</dbReference>
<reference evidence="4 5" key="1">
    <citation type="journal article" date="2017" name="Mol. Ecol.">
        <title>Comparative and population genomic landscape of Phellinus noxius: A hypervariable fungus causing root rot in trees.</title>
        <authorList>
            <person name="Chung C.L."/>
            <person name="Lee T.J."/>
            <person name="Akiba M."/>
            <person name="Lee H.H."/>
            <person name="Kuo T.H."/>
            <person name="Liu D."/>
            <person name="Ke H.M."/>
            <person name="Yokoi T."/>
            <person name="Roa M.B."/>
            <person name="Lu M.J."/>
            <person name="Chang Y.Y."/>
            <person name="Ann P.J."/>
            <person name="Tsai J.N."/>
            <person name="Chen C.Y."/>
            <person name="Tzean S.S."/>
            <person name="Ota Y."/>
            <person name="Hattori T."/>
            <person name="Sahashi N."/>
            <person name="Liou R.F."/>
            <person name="Kikuchi T."/>
            <person name="Tsai I.J."/>
        </authorList>
    </citation>
    <scope>NUCLEOTIDE SEQUENCE [LARGE SCALE GENOMIC DNA]</scope>
    <source>
        <strain evidence="4 5">FFPRI411160</strain>
    </source>
</reference>
<evidence type="ECO:0000256" key="2">
    <source>
        <dbReference type="ARBA" id="ARBA00022737"/>
    </source>
</evidence>
<dbReference type="PANTHER" id="PTHR18849:SF0">
    <property type="entry name" value="CILIA- AND FLAGELLA-ASSOCIATED PROTEIN 410-RELATED"/>
    <property type="match status" value="1"/>
</dbReference>
<protein>
    <submittedName>
        <fullName evidence="4">Outer arm dynein light chain 1</fullName>
    </submittedName>
</protein>
<evidence type="ECO:0000313" key="4">
    <source>
        <dbReference type="EMBL" id="PAV23802.1"/>
    </source>
</evidence>
<keyword evidence="1" id="KW-0433">Leucine-rich repeat</keyword>
<feature type="domain" description="CAP-Gly" evidence="3">
    <location>
        <begin position="28"/>
        <end position="72"/>
    </location>
</feature>
<name>A0A286UWA7_9AGAM</name>
<dbReference type="PANTHER" id="PTHR18849">
    <property type="entry name" value="LEUCINE RICH REPEAT PROTEIN"/>
    <property type="match status" value="1"/>
</dbReference>
<proteinExistence type="predicted"/>
<evidence type="ECO:0000256" key="1">
    <source>
        <dbReference type="ARBA" id="ARBA00022614"/>
    </source>
</evidence>
<gene>
    <name evidence="4" type="ORF">PNOK_0087000</name>
</gene>
<dbReference type="Proteomes" id="UP000217199">
    <property type="component" value="Unassembled WGS sequence"/>
</dbReference>
<dbReference type="InterPro" id="IPR032675">
    <property type="entry name" value="LRR_dom_sf"/>
</dbReference>
<keyword evidence="5" id="KW-1185">Reference proteome</keyword>
<dbReference type="Pfam" id="PF01302">
    <property type="entry name" value="CAP_GLY"/>
    <property type="match status" value="1"/>
</dbReference>
<accession>A0A286UWA7</accession>
<dbReference type="Gene3D" id="3.80.10.10">
    <property type="entry name" value="Ribonuclease Inhibitor"/>
    <property type="match status" value="2"/>
</dbReference>
<keyword evidence="2" id="KW-0677">Repeat</keyword>
<dbReference type="InterPro" id="IPR036859">
    <property type="entry name" value="CAP-Gly_dom_sf"/>
</dbReference>
<organism evidence="4 5">
    <name type="scientific">Pyrrhoderma noxium</name>
    <dbReference type="NCBI Taxonomy" id="2282107"/>
    <lineage>
        <taxon>Eukaryota</taxon>
        <taxon>Fungi</taxon>
        <taxon>Dikarya</taxon>
        <taxon>Basidiomycota</taxon>
        <taxon>Agaricomycotina</taxon>
        <taxon>Agaricomycetes</taxon>
        <taxon>Hymenochaetales</taxon>
        <taxon>Hymenochaetaceae</taxon>
        <taxon>Pyrrhoderma</taxon>
    </lineage>
</organism>
<dbReference type="SUPFAM" id="SSF52058">
    <property type="entry name" value="L domain-like"/>
    <property type="match status" value="1"/>
</dbReference>
<dbReference type="EMBL" id="NBII01000001">
    <property type="protein sequence ID" value="PAV23802.1"/>
    <property type="molecule type" value="Genomic_DNA"/>
</dbReference>
<comment type="caution">
    <text evidence="4">The sequence shown here is derived from an EMBL/GenBank/DDBJ whole genome shotgun (WGS) entry which is preliminary data.</text>
</comment>